<dbReference type="InterPro" id="IPR036615">
    <property type="entry name" value="Mur_ligase_C_dom_sf"/>
</dbReference>
<gene>
    <name evidence="3" type="ORF">J5U18_08435</name>
</gene>
<dbReference type="InterPro" id="IPR000713">
    <property type="entry name" value="Mur_ligase_N"/>
</dbReference>
<dbReference type="InterPro" id="IPR036565">
    <property type="entry name" value="Mur-like_cat_sf"/>
</dbReference>
<dbReference type="Pfam" id="PF08245">
    <property type="entry name" value="Mur_ligase_M"/>
    <property type="match status" value="1"/>
</dbReference>
<sequence>MRIHFIAIGGSIMHNLAISLAKQGHIVSGSDDQIFEPSKTHLIEAGLMPDTLGWIPERITEDIDVVILGMHAHADNAELIRAQELNLKISSFPELIAELSEDKTRVVIAGSYGKTTITSMIMHVLTSLKKPFDYLIGSQIEGFDGLVRITKDNPLIIIEGDEYFASSMDKRSKFHFYEPNIALISGIEWDHFSSFISLEDYSEQFKRFVDTITTKGTLIYNKDDKGLQKVLTETKACKINRHGYTLPEYTINKGITYLHTSVGDIELQIFGKHNLSNIAGAYTVCEWLGVGKSEFYEAIKSFKGATRYLEFVASQAGSIVYQGFAHSPSKLQASIHAIKEQFPNQDLVTILELNAYDSLDDTYLKSYQNSMSEVTYPLVFINKDSLKEKNKNFDDLALNIRKVFNHSNLSVVWTLNDLQLFLENFKSKGNNLLLTSSNNYGGVNLVGLADKFFKNE</sequence>
<dbReference type="InterPro" id="IPR050061">
    <property type="entry name" value="MurCDEF_pg_biosynth"/>
</dbReference>
<dbReference type="PANTHER" id="PTHR43445:SF5">
    <property type="entry name" value="UDP-N-ACETYLMURAMATE--L-ALANYL-GAMMA-D-GLUTAMYL-MESO-2,6-DIAMINOHEPTANDIOATE LIGASE"/>
    <property type="match status" value="1"/>
</dbReference>
<protein>
    <submittedName>
        <fullName evidence="3">Peptidoglycan synthetase</fullName>
    </submittedName>
</protein>
<dbReference type="PANTHER" id="PTHR43445">
    <property type="entry name" value="UDP-N-ACETYLMURAMATE--L-ALANINE LIGASE-RELATED"/>
    <property type="match status" value="1"/>
</dbReference>
<evidence type="ECO:0000313" key="3">
    <source>
        <dbReference type="EMBL" id="MBP3943586.1"/>
    </source>
</evidence>
<comment type="caution">
    <text evidence="3">The sequence shown here is derived from an EMBL/GenBank/DDBJ whole genome shotgun (WGS) entry which is preliminary data.</text>
</comment>
<feature type="domain" description="Mur ligase N-terminal catalytic" evidence="1">
    <location>
        <begin position="2"/>
        <end position="103"/>
    </location>
</feature>
<dbReference type="GO" id="GO:0016881">
    <property type="term" value="F:acid-amino acid ligase activity"/>
    <property type="evidence" value="ECO:0007669"/>
    <property type="project" value="InterPro"/>
</dbReference>
<dbReference type="Pfam" id="PF01225">
    <property type="entry name" value="Mur_ligase"/>
    <property type="match status" value="1"/>
</dbReference>
<dbReference type="SUPFAM" id="SSF53244">
    <property type="entry name" value="MurD-like peptide ligases, peptide-binding domain"/>
    <property type="match status" value="1"/>
</dbReference>
<accession>A0A8T4HBS0</accession>
<dbReference type="Gene3D" id="3.40.1190.10">
    <property type="entry name" value="Mur-like, catalytic domain"/>
    <property type="match status" value="1"/>
</dbReference>
<keyword evidence="4" id="KW-1185">Reference proteome</keyword>
<dbReference type="Gene3D" id="3.40.50.720">
    <property type="entry name" value="NAD(P)-binding Rossmann-like Domain"/>
    <property type="match status" value="1"/>
</dbReference>
<dbReference type="GO" id="GO:0005524">
    <property type="term" value="F:ATP binding"/>
    <property type="evidence" value="ECO:0007669"/>
    <property type="project" value="InterPro"/>
</dbReference>
<dbReference type="EMBL" id="JAGKSB010000008">
    <property type="protein sequence ID" value="MBP3943586.1"/>
    <property type="molecule type" value="Genomic_DNA"/>
</dbReference>
<evidence type="ECO:0000313" key="4">
    <source>
        <dbReference type="Proteomes" id="UP000679691"/>
    </source>
</evidence>
<proteinExistence type="predicted"/>
<dbReference type="AlphaFoldDB" id="A0A8T4HBS0"/>
<feature type="domain" description="Mur ligase central" evidence="2">
    <location>
        <begin position="108"/>
        <end position="284"/>
    </location>
</feature>
<dbReference type="Proteomes" id="UP000679691">
    <property type="component" value="Unassembled WGS sequence"/>
</dbReference>
<dbReference type="SUPFAM" id="SSF53623">
    <property type="entry name" value="MurD-like peptide ligases, catalytic domain"/>
    <property type="match status" value="1"/>
</dbReference>
<dbReference type="Gene3D" id="3.90.190.20">
    <property type="entry name" value="Mur ligase, C-terminal domain"/>
    <property type="match status" value="1"/>
</dbReference>
<name>A0A8T4HBS0_9SPHI</name>
<evidence type="ECO:0000259" key="2">
    <source>
        <dbReference type="Pfam" id="PF08245"/>
    </source>
</evidence>
<organism evidence="3 4">
    <name type="scientific">Rhinopithecimicrobium faecis</name>
    <dbReference type="NCBI Taxonomy" id="2820698"/>
    <lineage>
        <taxon>Bacteria</taxon>
        <taxon>Pseudomonadati</taxon>
        <taxon>Bacteroidota</taxon>
        <taxon>Sphingobacteriia</taxon>
        <taxon>Sphingobacteriales</taxon>
        <taxon>Sphingobacteriaceae</taxon>
        <taxon>Rhinopithecimicrobium</taxon>
    </lineage>
</organism>
<dbReference type="InterPro" id="IPR013221">
    <property type="entry name" value="Mur_ligase_cen"/>
</dbReference>
<reference evidence="3" key="1">
    <citation type="submission" date="2021-03" db="EMBL/GenBank/DDBJ databases">
        <authorList>
            <person name="Lu T."/>
            <person name="Wang Q."/>
            <person name="Han X."/>
        </authorList>
    </citation>
    <scope>NUCLEOTIDE SEQUENCE</scope>
    <source>
        <strain evidence="3">WQ 2009</strain>
    </source>
</reference>
<dbReference type="SUPFAM" id="SSF51984">
    <property type="entry name" value="MurCD N-terminal domain"/>
    <property type="match status" value="1"/>
</dbReference>
<evidence type="ECO:0000259" key="1">
    <source>
        <dbReference type="Pfam" id="PF01225"/>
    </source>
</evidence>
<dbReference type="RefSeq" id="WP_353547083.1">
    <property type="nucleotide sequence ID" value="NZ_JAGKSB010000008.1"/>
</dbReference>